<dbReference type="SUPFAM" id="SSF53335">
    <property type="entry name" value="S-adenosyl-L-methionine-dependent methyltransferases"/>
    <property type="match status" value="1"/>
</dbReference>
<dbReference type="Pfam" id="PF01135">
    <property type="entry name" value="PCMT"/>
    <property type="match status" value="1"/>
</dbReference>
<comment type="similarity">
    <text evidence="1">Belongs to the methyltransferase superfamily. L-isoaspartyl/D-aspartyl protein methyltransferase family.</text>
</comment>
<dbReference type="CDD" id="cd02440">
    <property type="entry name" value="AdoMet_MTases"/>
    <property type="match status" value="1"/>
</dbReference>
<name>A0ABV7D3X9_9PROT</name>
<reference evidence="5" key="1">
    <citation type="journal article" date="2019" name="Int. J. Syst. Evol. Microbiol.">
        <title>The Global Catalogue of Microorganisms (GCM) 10K type strain sequencing project: providing services to taxonomists for standard genome sequencing and annotation.</title>
        <authorList>
            <consortium name="The Broad Institute Genomics Platform"/>
            <consortium name="The Broad Institute Genome Sequencing Center for Infectious Disease"/>
            <person name="Wu L."/>
            <person name="Ma J."/>
        </authorList>
    </citation>
    <scope>NUCLEOTIDE SEQUENCE [LARGE SCALE GENOMIC DNA]</scope>
    <source>
        <strain evidence="5">KCTC 62164</strain>
    </source>
</reference>
<sequence>MSDFQAARTHMIDCQLRPNEVNDERIIQAINSIPRENFVPKSKRAIAYVDEDLEVVKGRYLMEPVIFARLLVVANIQPTDLVLDVGCVTGYSTAVMAALADAVVAVEQDEKLASMAEEKLSGLEIMNVAVVTGTLSEGVAKQGPYDVIFIEGAVEDVPSKLVKQLKEGGRLVCVKMFGGVGRGHVIEMKNGEPAVRNLFDANVQQLPGFSLKKEFVF</sequence>
<keyword evidence="5" id="KW-1185">Reference proteome</keyword>
<dbReference type="InterPro" id="IPR000682">
    <property type="entry name" value="PCMT"/>
</dbReference>
<proteinExistence type="inferred from homology"/>
<accession>A0ABV7D3X9</accession>
<dbReference type="InterPro" id="IPR029063">
    <property type="entry name" value="SAM-dependent_MTases_sf"/>
</dbReference>
<dbReference type="PANTHER" id="PTHR11579">
    <property type="entry name" value="PROTEIN-L-ISOASPARTATE O-METHYLTRANSFERASE"/>
    <property type="match status" value="1"/>
</dbReference>
<evidence type="ECO:0000256" key="2">
    <source>
        <dbReference type="ARBA" id="ARBA00013346"/>
    </source>
</evidence>
<dbReference type="PANTHER" id="PTHR11579:SF18">
    <property type="entry name" value="PROTEIN-L-ISOASPARTATE O-METHYLTRANSFERASE"/>
    <property type="match status" value="1"/>
</dbReference>
<evidence type="ECO:0000313" key="4">
    <source>
        <dbReference type="EMBL" id="MFC3051327.1"/>
    </source>
</evidence>
<gene>
    <name evidence="4" type="ORF">ACFOKA_05355</name>
</gene>
<organism evidence="4 5">
    <name type="scientific">Kordiimonas pumila</name>
    <dbReference type="NCBI Taxonomy" id="2161677"/>
    <lineage>
        <taxon>Bacteria</taxon>
        <taxon>Pseudomonadati</taxon>
        <taxon>Pseudomonadota</taxon>
        <taxon>Alphaproteobacteria</taxon>
        <taxon>Kordiimonadales</taxon>
        <taxon>Kordiimonadaceae</taxon>
        <taxon>Kordiimonas</taxon>
    </lineage>
</organism>
<dbReference type="Proteomes" id="UP001595444">
    <property type="component" value="Unassembled WGS sequence"/>
</dbReference>
<evidence type="ECO:0000256" key="1">
    <source>
        <dbReference type="ARBA" id="ARBA00005369"/>
    </source>
</evidence>
<comment type="caution">
    <text evidence="4">The sequence shown here is derived from an EMBL/GenBank/DDBJ whole genome shotgun (WGS) entry which is preliminary data.</text>
</comment>
<dbReference type="EMBL" id="JBHRSL010000002">
    <property type="protein sequence ID" value="MFC3051327.1"/>
    <property type="molecule type" value="Genomic_DNA"/>
</dbReference>
<dbReference type="RefSeq" id="WP_194211656.1">
    <property type="nucleotide sequence ID" value="NZ_CP061205.1"/>
</dbReference>
<protein>
    <recommendedName>
        <fullName evidence="2">Protein-L-isoaspartate O-methyltransferase</fullName>
    </recommendedName>
    <alternativeName>
        <fullName evidence="3">Protein L-isoaspartyl methyltransferase</fullName>
    </alternativeName>
</protein>
<evidence type="ECO:0000313" key="5">
    <source>
        <dbReference type="Proteomes" id="UP001595444"/>
    </source>
</evidence>
<dbReference type="Gene3D" id="3.40.50.150">
    <property type="entry name" value="Vaccinia Virus protein VP39"/>
    <property type="match status" value="1"/>
</dbReference>
<evidence type="ECO:0000256" key="3">
    <source>
        <dbReference type="ARBA" id="ARBA00030757"/>
    </source>
</evidence>